<dbReference type="AlphaFoldDB" id="A0A412WV51"/>
<dbReference type="NCBIfam" id="NF038041">
    <property type="entry name" value="fim_Mfa1_fam"/>
    <property type="match status" value="1"/>
</dbReference>
<evidence type="ECO:0000256" key="3">
    <source>
        <dbReference type="ARBA" id="ARBA00022729"/>
    </source>
</evidence>
<feature type="domain" description="Major fimbrial subunit protein N-terminal" evidence="6">
    <location>
        <begin position="62"/>
        <end position="167"/>
    </location>
</feature>
<dbReference type="PROSITE" id="PS51257">
    <property type="entry name" value="PROKAR_LIPOPROTEIN"/>
    <property type="match status" value="1"/>
</dbReference>
<feature type="chain" id="PRO_5019401689" description="Fimbrial subunit protein C-terminal domain-containing protein" evidence="5">
    <location>
        <begin position="21"/>
        <end position="556"/>
    </location>
</feature>
<protein>
    <recommendedName>
        <fullName evidence="10">Fimbrial subunit protein C-terminal domain-containing protein</fullName>
    </recommendedName>
</protein>
<dbReference type="GO" id="GO:0009418">
    <property type="term" value="C:pilus shaft"/>
    <property type="evidence" value="ECO:0007669"/>
    <property type="project" value="InterPro"/>
</dbReference>
<comment type="similarity">
    <text evidence="2">Belongs to the bacteroidetes fimbrillin superfamily. FimA/Mfa1 family.</text>
</comment>
<evidence type="ECO:0000313" key="9">
    <source>
        <dbReference type="Proteomes" id="UP000283589"/>
    </source>
</evidence>
<dbReference type="STRING" id="1121130.GCA_000519105_03491"/>
<evidence type="ECO:0000259" key="7">
    <source>
        <dbReference type="Pfam" id="PF15495"/>
    </source>
</evidence>
<dbReference type="InterPro" id="IPR047786">
    <property type="entry name" value="Mfa1_fim"/>
</dbReference>
<evidence type="ECO:0000259" key="6">
    <source>
        <dbReference type="Pfam" id="PF06321"/>
    </source>
</evidence>
<evidence type="ECO:0000256" key="4">
    <source>
        <dbReference type="ARBA" id="ARBA00023263"/>
    </source>
</evidence>
<evidence type="ECO:0000313" key="8">
    <source>
        <dbReference type="EMBL" id="RGV31176.1"/>
    </source>
</evidence>
<gene>
    <name evidence="8" type="ORF">DWW18_18455</name>
</gene>
<feature type="signal peptide" evidence="5">
    <location>
        <begin position="1"/>
        <end position="20"/>
    </location>
</feature>
<name>A0A412WV51_9BACT</name>
<evidence type="ECO:0008006" key="10">
    <source>
        <dbReference type="Google" id="ProtNLM"/>
    </source>
</evidence>
<reference evidence="8 9" key="1">
    <citation type="submission" date="2018-08" db="EMBL/GenBank/DDBJ databases">
        <title>A genome reference for cultivated species of the human gut microbiota.</title>
        <authorList>
            <person name="Zou Y."/>
            <person name="Xue W."/>
            <person name="Luo G."/>
        </authorList>
    </citation>
    <scope>NUCLEOTIDE SEQUENCE [LARGE SCALE GENOMIC DNA]</scope>
    <source>
        <strain evidence="8 9">AF14-49</strain>
    </source>
</reference>
<dbReference type="RefSeq" id="WP_118261439.1">
    <property type="nucleotide sequence ID" value="NZ_CALBWO010000069.1"/>
</dbReference>
<dbReference type="InterPro" id="IPR029141">
    <property type="entry name" value="FimA_N"/>
</dbReference>
<comment type="subcellular location">
    <subcellularLocation>
        <location evidence="1">Fimbrium</location>
    </subcellularLocation>
</comment>
<dbReference type="Proteomes" id="UP000283589">
    <property type="component" value="Unassembled WGS sequence"/>
</dbReference>
<dbReference type="Gene3D" id="2.60.40.2580">
    <property type="match status" value="1"/>
</dbReference>
<dbReference type="Gene3D" id="2.60.40.3690">
    <property type="match status" value="1"/>
</dbReference>
<dbReference type="Pfam" id="PF06321">
    <property type="entry name" value="P_gingi_FimA"/>
    <property type="match status" value="1"/>
</dbReference>
<dbReference type="Gene3D" id="1.10.20.150">
    <property type="match status" value="1"/>
</dbReference>
<feature type="domain" description="Minor fimbrium subunit Mfa1 C-terminal" evidence="7">
    <location>
        <begin position="472"/>
        <end position="552"/>
    </location>
</feature>
<evidence type="ECO:0000256" key="5">
    <source>
        <dbReference type="SAM" id="SignalP"/>
    </source>
</evidence>
<accession>A0A412WV51</accession>
<dbReference type="InterPro" id="IPR029140">
    <property type="entry name" value="Mfa1_C"/>
</dbReference>
<sequence>MKKMYYFAATLLIMLFAACSNDHIGQDDDDGIVTDPTGEAWISLDIKTTAPKALGRALNNPDKEMGTPAESAVSKLRVIFFDENRNVTADKSFTVGTNSEAGEPGQPEGILGTAFKVPAASKRILVIANPSVDLPDVGLFNSYDDFNQAIVAVASLSTPSYFMMTNAKGDLEPSQANGDETDLTLYNSASKAESQPLSIHIDRAVAKVRVYTDNGNISSNNLKANISEPGWVLNATNKRYFPVSKRVKTWMEGTSRGCITPFDQYDLGSYRIDPNHDVQPLMSDPGFASYLQEYNYEMNAANIASSAWHPTEISVDNVEYCLENTQTADHNVWAYTTQVLFKVIYSPKGLIDPDKNVYNNPADNVNNGELLPGTDWLMVNGGYYTWNLLMDYIKAELLYKYTSEDKDPTVIYTAALSKTLNSYLKAIGTPEVSTDRGNGTSETRANEVVDNFNQKRSNVENYGAFRHGTVSYYKGGVNYYPIMIKHDDTDQVYNEYGEFGVVRNSVYDVHISKVNNPGYPNIPEPDPGTKDEDEDNYLSIRINVNPWTWYTQTEEL</sequence>
<comment type="caution">
    <text evidence="8">The sequence shown here is derived from an EMBL/GenBank/DDBJ whole genome shotgun (WGS) entry which is preliminary data.</text>
</comment>
<dbReference type="EMBL" id="QRZA01000038">
    <property type="protein sequence ID" value="RGV31176.1"/>
    <property type="molecule type" value="Genomic_DNA"/>
</dbReference>
<proteinExistence type="inferred from homology"/>
<dbReference type="Pfam" id="PF15495">
    <property type="entry name" value="Fimbrillin_C"/>
    <property type="match status" value="1"/>
</dbReference>
<evidence type="ECO:0000256" key="2">
    <source>
        <dbReference type="ARBA" id="ARBA00006011"/>
    </source>
</evidence>
<evidence type="ECO:0000256" key="1">
    <source>
        <dbReference type="ARBA" id="ARBA00004561"/>
    </source>
</evidence>
<keyword evidence="4" id="KW-0281">Fimbrium</keyword>
<keyword evidence="3 5" id="KW-0732">Signal</keyword>
<organism evidence="8 9">
    <name type="scientific">Butyricimonas virosa</name>
    <dbReference type="NCBI Taxonomy" id="544645"/>
    <lineage>
        <taxon>Bacteria</taxon>
        <taxon>Pseudomonadati</taxon>
        <taxon>Bacteroidota</taxon>
        <taxon>Bacteroidia</taxon>
        <taxon>Bacteroidales</taxon>
        <taxon>Odoribacteraceae</taxon>
        <taxon>Butyricimonas</taxon>
    </lineage>
</organism>